<dbReference type="SUPFAM" id="SSF53474">
    <property type="entry name" value="alpha/beta-Hydrolases"/>
    <property type="match status" value="1"/>
</dbReference>
<evidence type="ECO:0000313" key="3">
    <source>
        <dbReference type="Proteomes" id="UP000036893"/>
    </source>
</evidence>
<comment type="caution">
    <text evidence="2">The sequence shown here is derived from an EMBL/GenBank/DDBJ whole genome shotgun (WGS) entry which is preliminary data.</text>
</comment>
<dbReference type="Proteomes" id="UP000036893">
    <property type="component" value="Unassembled WGS sequence"/>
</dbReference>
<gene>
    <name evidence="2" type="ORF">Aud_006580</name>
</gene>
<feature type="domain" description="AB hydrolase-1" evidence="1">
    <location>
        <begin position="263"/>
        <end position="506"/>
    </location>
</feature>
<dbReference type="AlphaFoldDB" id="A0A8E0V045"/>
<dbReference type="InterPro" id="IPR022085">
    <property type="entry name" value="OpdG"/>
</dbReference>
<reference evidence="2" key="2">
    <citation type="submission" date="2021-01" db="EMBL/GenBank/DDBJ databases">
        <title>Pan-genome distribution and transcriptional activeness of fungal secondary metabolism genes in Aspergillus section Fumigati.</title>
        <authorList>
            <person name="Takahashi H."/>
            <person name="Umemura M."/>
            <person name="Ninomiya A."/>
            <person name="Kusuya Y."/>
            <person name="Urayama S."/>
            <person name="Shimizu M."/>
            <person name="Watanabe A."/>
            <person name="Kamei K."/>
            <person name="Yaguchi T."/>
            <person name="Hagiwara D."/>
        </authorList>
    </citation>
    <scope>NUCLEOTIDE SEQUENCE</scope>
    <source>
        <strain evidence="2">IFM 46973</strain>
    </source>
</reference>
<dbReference type="Gene3D" id="3.40.50.1820">
    <property type="entry name" value="alpha/beta hydrolase"/>
    <property type="match status" value="1"/>
</dbReference>
<accession>A0A8E0V045</accession>
<name>A0A8E0V045_9EURO</name>
<dbReference type="Pfam" id="PF00561">
    <property type="entry name" value="Abhydrolase_1"/>
    <property type="match status" value="1"/>
</dbReference>
<sequence>MSSLHLELKDDDPWFIEERIFKILLDYLQNPTTSSATTAQALDRLFPANRPDEDQPAGEPREDPGSFLWHFWGVVHNVAQQIPYTAPEQDRLAELIKALKDLPSQTKTVYMASWDQTFDLWGDLPMLGPTFREIYDRMVSLTDEEERGHWQSLNAYAARLTRDGSADLILFAKYAIKGMLAEDLEQGLVDDSPRSILIIAHPAYETVDWKLPPTTSGRALVAQNRRGGPFNLNYEIHGTGPVKLVWIMGLNAVLKDWKRQTKYFGHLNGSKYSCLVFDNRGIGQSDKPTCFYSTSEMARDAVDLVSSLGWIDLKAPATRAIHVIGASMGGMIAQEVAMLIPDRLASLTLCCTAPRLVRTTPFFENLQQRASMFIPRHVDVEIDRIAATLFASEFLVQPDTENEDPALNFPTKRDRFAAGHLRKKADTVSYTPKGFLLQVTACYFHHKSPEQLRALGDAVGRERIAVLHGTEDRMLTFRHGEILKEEIGEGITWKVFEGAGHMLGWETEHELNRSIQELVDRFS</sequence>
<dbReference type="PANTHER" id="PTHR43433:SF5">
    <property type="entry name" value="AB HYDROLASE-1 DOMAIN-CONTAINING PROTEIN"/>
    <property type="match status" value="1"/>
</dbReference>
<evidence type="ECO:0000313" key="2">
    <source>
        <dbReference type="EMBL" id="GIC90148.1"/>
    </source>
</evidence>
<dbReference type="InterPro" id="IPR050471">
    <property type="entry name" value="AB_hydrolase"/>
</dbReference>
<reference evidence="2" key="1">
    <citation type="journal article" date="2015" name="Genome Announc.">
        <title>Draft Genome Sequence of the Pathogenic Filamentous Fungus Aspergillus udagawae Strain IFM 46973T.</title>
        <authorList>
            <person name="Kusuya Y."/>
            <person name="Takahashi-Nakaguchi A."/>
            <person name="Takahashi H."/>
            <person name="Yaguchi T."/>
        </authorList>
    </citation>
    <scope>NUCLEOTIDE SEQUENCE</scope>
    <source>
        <strain evidence="2">IFM 46973</strain>
    </source>
</reference>
<evidence type="ECO:0000259" key="1">
    <source>
        <dbReference type="Pfam" id="PF00561"/>
    </source>
</evidence>
<dbReference type="RefSeq" id="XP_043147414.1">
    <property type="nucleotide sequence ID" value="XM_043291479.1"/>
</dbReference>
<proteinExistence type="predicted"/>
<dbReference type="Pfam" id="PF12311">
    <property type="entry name" value="DUF3632"/>
    <property type="match status" value="1"/>
</dbReference>
<protein>
    <recommendedName>
        <fullName evidence="1">AB hydrolase-1 domain-containing protein</fullName>
    </recommendedName>
</protein>
<dbReference type="InterPro" id="IPR000073">
    <property type="entry name" value="AB_hydrolase_1"/>
</dbReference>
<dbReference type="GeneID" id="66994057"/>
<dbReference type="EMBL" id="BBXM02000004">
    <property type="protein sequence ID" value="GIC90148.1"/>
    <property type="molecule type" value="Genomic_DNA"/>
</dbReference>
<dbReference type="InterPro" id="IPR029058">
    <property type="entry name" value="AB_hydrolase_fold"/>
</dbReference>
<dbReference type="PANTHER" id="PTHR43433">
    <property type="entry name" value="HYDROLASE, ALPHA/BETA FOLD FAMILY PROTEIN"/>
    <property type="match status" value="1"/>
</dbReference>
<organism evidence="2 3">
    <name type="scientific">Aspergillus udagawae</name>
    <dbReference type="NCBI Taxonomy" id="91492"/>
    <lineage>
        <taxon>Eukaryota</taxon>
        <taxon>Fungi</taxon>
        <taxon>Dikarya</taxon>
        <taxon>Ascomycota</taxon>
        <taxon>Pezizomycotina</taxon>
        <taxon>Eurotiomycetes</taxon>
        <taxon>Eurotiomycetidae</taxon>
        <taxon>Eurotiales</taxon>
        <taxon>Aspergillaceae</taxon>
        <taxon>Aspergillus</taxon>
        <taxon>Aspergillus subgen. Fumigati</taxon>
    </lineage>
</organism>